<organism evidence="2 3">
    <name type="scientific">Pseudo-nitzschia multistriata</name>
    <dbReference type="NCBI Taxonomy" id="183589"/>
    <lineage>
        <taxon>Eukaryota</taxon>
        <taxon>Sar</taxon>
        <taxon>Stramenopiles</taxon>
        <taxon>Ochrophyta</taxon>
        <taxon>Bacillariophyta</taxon>
        <taxon>Bacillariophyceae</taxon>
        <taxon>Bacillariophycidae</taxon>
        <taxon>Bacillariales</taxon>
        <taxon>Bacillariaceae</taxon>
        <taxon>Pseudo-nitzschia</taxon>
    </lineage>
</organism>
<dbReference type="Gene3D" id="3.40.50.150">
    <property type="entry name" value="Vaccinia Virus protein VP39"/>
    <property type="match status" value="1"/>
</dbReference>
<dbReference type="Pfam" id="PF08241">
    <property type="entry name" value="Methyltransf_11"/>
    <property type="match status" value="1"/>
</dbReference>
<dbReference type="PANTHER" id="PTHR43036:SF2">
    <property type="entry name" value="OS04G0481300 PROTEIN"/>
    <property type="match status" value="1"/>
</dbReference>
<dbReference type="InterPro" id="IPR029063">
    <property type="entry name" value="SAM-dependent_MTases_sf"/>
</dbReference>
<feature type="domain" description="Methyltransferase type 11" evidence="1">
    <location>
        <begin position="177"/>
        <end position="251"/>
    </location>
</feature>
<dbReference type="AlphaFoldDB" id="A0A448ZIR4"/>
<reference evidence="2 3" key="1">
    <citation type="submission" date="2019-01" db="EMBL/GenBank/DDBJ databases">
        <authorList>
            <person name="Ferrante I. M."/>
        </authorList>
    </citation>
    <scope>NUCLEOTIDE SEQUENCE [LARGE SCALE GENOMIC DNA]</scope>
    <source>
        <strain evidence="2 3">B856</strain>
    </source>
</reference>
<dbReference type="SUPFAM" id="SSF53335">
    <property type="entry name" value="S-adenosyl-L-methionine-dependent methyltransferases"/>
    <property type="match status" value="1"/>
</dbReference>
<accession>A0A448ZIR4</accession>
<name>A0A448ZIR4_9STRA</name>
<dbReference type="OrthoDB" id="2013972at2759"/>
<dbReference type="EMBL" id="CAACVS010000393">
    <property type="protein sequence ID" value="VEU41866.1"/>
    <property type="molecule type" value="Genomic_DNA"/>
</dbReference>
<dbReference type="PANTHER" id="PTHR43036">
    <property type="entry name" value="OSJNBB0011N17.9 PROTEIN"/>
    <property type="match status" value="1"/>
</dbReference>
<evidence type="ECO:0000313" key="3">
    <source>
        <dbReference type="Proteomes" id="UP000291116"/>
    </source>
</evidence>
<protein>
    <recommendedName>
        <fullName evidence="1">Methyltransferase type 11 domain-containing protein</fullName>
    </recommendedName>
</protein>
<evidence type="ECO:0000313" key="2">
    <source>
        <dbReference type="EMBL" id="VEU41866.1"/>
    </source>
</evidence>
<dbReference type="Proteomes" id="UP000291116">
    <property type="component" value="Unassembled WGS sequence"/>
</dbReference>
<dbReference type="GO" id="GO:0008757">
    <property type="term" value="F:S-adenosylmethionine-dependent methyltransferase activity"/>
    <property type="evidence" value="ECO:0007669"/>
    <property type="project" value="InterPro"/>
</dbReference>
<keyword evidence="3" id="KW-1185">Reference proteome</keyword>
<dbReference type="InterPro" id="IPR013216">
    <property type="entry name" value="Methyltransf_11"/>
</dbReference>
<evidence type="ECO:0000259" key="1">
    <source>
        <dbReference type="Pfam" id="PF08241"/>
    </source>
</evidence>
<gene>
    <name evidence="2" type="ORF">PSNMU_V1.4_AUG-EV-PASAV3_0088110</name>
</gene>
<proteinExistence type="predicted"/>
<sequence>MARIVRQNRHSPQWRRPVALVSFSLVALLLTGTTSFAFTTPTASQGIVHGTNKKNIRLTALDGKAEIPGPTRNADKLICSFDETDFSGRTSWPYTAADLNRLDNTDDSKFYDSPRMVTHIDDMAIESLTEFYKNTFEELAEQSDEEATKKTIDILDLCSSWVSHLPVVDATSSFQYGNVVGLGMNQEELNANPQLTSSILQNLNIDPKLSSLDDESFDVVAMTVSIDYLIKPLEVIQEIKRVLKPNGVALISFGDRCFPTKAVAMWLQADPIDRITIVASYFHYAQYDQEANKEGGDDSNDGKDEVLYKWKSIDAYDLKDEPQEAPPKPSMGEIMSNPALGFAWMNTASAVQKANNCDPLFVIKASK</sequence>
<dbReference type="CDD" id="cd02440">
    <property type="entry name" value="AdoMet_MTases"/>
    <property type="match status" value="1"/>
</dbReference>